<dbReference type="PROSITE" id="PS00064">
    <property type="entry name" value="L_LDH"/>
    <property type="match status" value="1"/>
</dbReference>
<dbReference type="eggNOG" id="COG0039">
    <property type="taxonomic scope" value="Bacteria"/>
</dbReference>
<sequence>MKISIIGLGKVGSSLAFVLSQRNIAKELMLVGRRKESVMGDVLDLRHGQLFVDAPTRITAGELADTANSDIIAICASVPTTPDMTDRLQQAPANVALLKAMFPILSDASPNAKIVMVSNPVDVLVHFALEFSGFAPHQIMGTGTLVDSARFRQLLADEIHIHMEDIRAYILGEHGDSQFPAMSCADAGGEPIDDTPHRRELFKRASNAGFEVFKYKGYTNYAIALAAADIIQSIASDTKNTMPISLKVNGFLGVDDVCLSLPAVVGARGVERVLHPKLDDKEKQEFLHSAGVIREVINQVNAGLP</sequence>
<dbReference type="InterPro" id="IPR001236">
    <property type="entry name" value="Lactate/malate_DH_N"/>
</dbReference>
<dbReference type="GO" id="GO:0004459">
    <property type="term" value="F:L-lactate dehydrogenase (NAD+) activity"/>
    <property type="evidence" value="ECO:0007669"/>
    <property type="project" value="InterPro"/>
</dbReference>
<dbReference type="Gene3D" id="3.40.50.720">
    <property type="entry name" value="NAD(P)-binding Rossmann-like Domain"/>
    <property type="match status" value="1"/>
</dbReference>
<protein>
    <submittedName>
        <fullName evidence="9">L-lactate dehydrogenase</fullName>
    </submittedName>
</protein>
<dbReference type="HOGENOM" id="CLU_045401_2_2_6"/>
<dbReference type="Proteomes" id="UP000009080">
    <property type="component" value="Chromosome"/>
</dbReference>
<dbReference type="OrthoDB" id="9802969at2"/>
<evidence type="ECO:0000256" key="3">
    <source>
        <dbReference type="ARBA" id="ARBA00023027"/>
    </source>
</evidence>
<dbReference type="EMBL" id="CP001614">
    <property type="protein sequence ID" value="ACR13927.1"/>
    <property type="molecule type" value="Genomic_DNA"/>
</dbReference>
<dbReference type="AlphaFoldDB" id="C5BM91"/>
<dbReference type="InterPro" id="IPR015955">
    <property type="entry name" value="Lactate_DH/Glyco_Ohase_4_C"/>
</dbReference>
<keyword evidence="10" id="KW-1185">Reference proteome</keyword>
<dbReference type="PANTHER" id="PTHR43128">
    <property type="entry name" value="L-2-HYDROXYCARBOXYLATE DEHYDROGENASE (NAD(P)(+))"/>
    <property type="match status" value="1"/>
</dbReference>
<dbReference type="PANTHER" id="PTHR43128:SF16">
    <property type="entry name" value="L-LACTATE DEHYDROGENASE"/>
    <property type="match status" value="1"/>
</dbReference>
<evidence type="ECO:0000256" key="5">
    <source>
        <dbReference type="PIRSR" id="PIRSR000102-3"/>
    </source>
</evidence>
<dbReference type="GO" id="GO:0006089">
    <property type="term" value="P:lactate metabolic process"/>
    <property type="evidence" value="ECO:0007669"/>
    <property type="project" value="TreeGrafter"/>
</dbReference>
<gene>
    <name evidence="9" type="ordered locus">TERTU_0352</name>
</gene>
<feature type="binding site" evidence="5">
    <location>
        <position position="94"/>
    </location>
    <ligand>
        <name>NAD(+)</name>
        <dbReference type="ChEBI" id="CHEBI:57540"/>
    </ligand>
</feature>
<dbReference type="SUPFAM" id="SSF56327">
    <property type="entry name" value="LDH C-terminal domain-like"/>
    <property type="match status" value="1"/>
</dbReference>
<feature type="active site" description="Proton acceptor" evidence="4">
    <location>
        <position position="174"/>
    </location>
</feature>
<feature type="binding site" evidence="5">
    <location>
        <begin position="7"/>
        <end position="12"/>
    </location>
    <ligand>
        <name>NAD(+)</name>
        <dbReference type="ChEBI" id="CHEBI:57540"/>
    </ligand>
</feature>
<accession>C5BM91</accession>
<comment type="function">
    <text evidence="1">Catalyzes the reversible oxidation of malate to oxaloacetate.</text>
</comment>
<dbReference type="SUPFAM" id="SSF51735">
    <property type="entry name" value="NAD(P)-binding Rossmann-fold domains"/>
    <property type="match status" value="1"/>
</dbReference>
<dbReference type="InterPro" id="IPR022383">
    <property type="entry name" value="Lactate/malate_DH_C"/>
</dbReference>
<evidence type="ECO:0000256" key="2">
    <source>
        <dbReference type="ARBA" id="ARBA00023002"/>
    </source>
</evidence>
<dbReference type="InterPro" id="IPR036291">
    <property type="entry name" value="NAD(P)-bd_dom_sf"/>
</dbReference>
<name>C5BM91_TERTT</name>
<evidence type="ECO:0000313" key="9">
    <source>
        <dbReference type="EMBL" id="ACR13927.1"/>
    </source>
</evidence>
<dbReference type="KEGG" id="ttu:TERTU_0352"/>
<dbReference type="InterPro" id="IPR018177">
    <property type="entry name" value="L-lactate_DH_AS"/>
</dbReference>
<dbReference type="PIRSF" id="PIRSF000102">
    <property type="entry name" value="Lac_mal_DH"/>
    <property type="match status" value="1"/>
</dbReference>
<feature type="domain" description="Lactate/malate dehydrogenase C-terminal" evidence="8">
    <location>
        <begin position="144"/>
        <end position="301"/>
    </location>
</feature>
<evidence type="ECO:0000313" key="10">
    <source>
        <dbReference type="Proteomes" id="UP000009080"/>
    </source>
</evidence>
<feature type="domain" description="Lactate/malate dehydrogenase N-terminal" evidence="7">
    <location>
        <begin position="1"/>
        <end position="141"/>
    </location>
</feature>
<dbReference type="Pfam" id="PF02866">
    <property type="entry name" value="Ldh_1_C"/>
    <property type="match status" value="1"/>
</dbReference>
<dbReference type="RefSeq" id="WP_015820042.1">
    <property type="nucleotide sequence ID" value="NC_012997.1"/>
</dbReference>
<comment type="similarity">
    <text evidence="6">Belongs to the LDH/MDH superfamily.</text>
</comment>
<evidence type="ECO:0000259" key="8">
    <source>
        <dbReference type="Pfam" id="PF02866"/>
    </source>
</evidence>
<dbReference type="Gene3D" id="3.90.110.10">
    <property type="entry name" value="Lactate dehydrogenase/glycoside hydrolase, family 4, C-terminal"/>
    <property type="match status" value="1"/>
</dbReference>
<keyword evidence="2 6" id="KW-0560">Oxidoreductase</keyword>
<evidence type="ECO:0000256" key="1">
    <source>
        <dbReference type="ARBA" id="ARBA00003966"/>
    </source>
</evidence>
<dbReference type="PRINTS" id="PR00086">
    <property type="entry name" value="LLDHDRGNASE"/>
</dbReference>
<feature type="binding site" evidence="5">
    <location>
        <begin position="117"/>
        <end position="119"/>
    </location>
    <ligand>
        <name>NAD(+)</name>
        <dbReference type="ChEBI" id="CHEBI:57540"/>
    </ligand>
</feature>
<evidence type="ECO:0000256" key="4">
    <source>
        <dbReference type="PIRSR" id="PIRSR000102-1"/>
    </source>
</evidence>
<proteinExistence type="inferred from homology"/>
<dbReference type="InterPro" id="IPR001557">
    <property type="entry name" value="L-lactate/malate_DH"/>
</dbReference>
<keyword evidence="3 5" id="KW-0520">NAD</keyword>
<organism evidence="9 10">
    <name type="scientific">Teredinibacter turnerae (strain ATCC 39867 / T7901)</name>
    <dbReference type="NCBI Taxonomy" id="377629"/>
    <lineage>
        <taxon>Bacteria</taxon>
        <taxon>Pseudomonadati</taxon>
        <taxon>Pseudomonadota</taxon>
        <taxon>Gammaproteobacteria</taxon>
        <taxon>Cellvibrionales</taxon>
        <taxon>Cellvibrionaceae</taxon>
        <taxon>Teredinibacter</taxon>
    </lineage>
</organism>
<evidence type="ECO:0000256" key="6">
    <source>
        <dbReference type="RuleBase" id="RU003369"/>
    </source>
</evidence>
<dbReference type="STRING" id="377629.TERTU_0352"/>
<evidence type="ECO:0000259" key="7">
    <source>
        <dbReference type="Pfam" id="PF00056"/>
    </source>
</evidence>
<reference evidence="9 10" key="1">
    <citation type="journal article" date="2009" name="PLoS ONE">
        <title>The complete genome of Teredinibacter turnerae T7901: an intracellular endosymbiont of marine wood-boring bivalves (shipworms).</title>
        <authorList>
            <person name="Yang J.C."/>
            <person name="Madupu R."/>
            <person name="Durkin A.S."/>
            <person name="Ekborg N.A."/>
            <person name="Pedamallu C.S."/>
            <person name="Hostetler J.B."/>
            <person name="Radune D."/>
            <person name="Toms B.S."/>
            <person name="Henrissat B."/>
            <person name="Coutinho P.M."/>
            <person name="Schwarz S."/>
            <person name="Field L."/>
            <person name="Trindade-Silva A.E."/>
            <person name="Soares C.A.G."/>
            <person name="Elshahawi S."/>
            <person name="Hanora A."/>
            <person name="Schmidt E.W."/>
            <person name="Haygood M.G."/>
            <person name="Posfai J."/>
            <person name="Benner J."/>
            <person name="Madinger C."/>
            <person name="Nove J."/>
            <person name="Anton B."/>
            <person name="Chaudhary K."/>
            <person name="Foster J."/>
            <person name="Holman A."/>
            <person name="Kumar S."/>
            <person name="Lessard P.A."/>
            <person name="Luyten Y.A."/>
            <person name="Slatko B."/>
            <person name="Wood N."/>
            <person name="Wu B."/>
            <person name="Teplitski M."/>
            <person name="Mougous J.D."/>
            <person name="Ward N."/>
            <person name="Eisen J.A."/>
            <person name="Badger J.H."/>
            <person name="Distel D.L."/>
        </authorList>
    </citation>
    <scope>NUCLEOTIDE SEQUENCE [LARGE SCALE GENOMIC DNA]</scope>
    <source>
        <strain evidence="10">ATCC 39867 / T7901</strain>
    </source>
</reference>
<dbReference type="Pfam" id="PF00056">
    <property type="entry name" value="Ldh_1_N"/>
    <property type="match status" value="1"/>
</dbReference>